<dbReference type="Pfam" id="PF13509">
    <property type="entry name" value="S1_2"/>
    <property type="match status" value="2"/>
</dbReference>
<dbReference type="Proteomes" id="UP000054662">
    <property type="component" value="Unassembled WGS sequence"/>
</dbReference>
<feature type="domain" description="Conserved virulence factor B first S1" evidence="2">
    <location>
        <begin position="103"/>
        <end position="160"/>
    </location>
</feature>
<evidence type="ECO:0000313" key="4">
    <source>
        <dbReference type="EMBL" id="KTD76726.1"/>
    </source>
</evidence>
<proteinExistence type="inferred from homology"/>
<dbReference type="AlphaFoldDB" id="A0A0W1A5Z1"/>
<dbReference type="PATRIC" id="fig|45076.6.peg.2128"/>
<protein>
    <submittedName>
        <fullName evidence="4">RNA-binding protein</fullName>
    </submittedName>
</protein>
<evidence type="ECO:0000259" key="2">
    <source>
        <dbReference type="Pfam" id="PF13509"/>
    </source>
</evidence>
<comment type="caution">
    <text evidence="4">The sequence shown here is derived from an EMBL/GenBank/DDBJ whole genome shotgun (WGS) entry which is preliminary data.</text>
</comment>
<dbReference type="PANTHER" id="PTHR37296:SF1">
    <property type="entry name" value="CONSERVED VIRULENCE FACTOR B"/>
    <property type="match status" value="1"/>
</dbReference>
<dbReference type="InterPro" id="IPR039566">
    <property type="entry name" value="CvfB_S1_st"/>
</dbReference>
<dbReference type="Gene3D" id="1.10.10.10">
    <property type="entry name" value="Winged helix-like DNA-binding domain superfamily/Winged helix DNA-binding domain"/>
    <property type="match status" value="1"/>
</dbReference>
<dbReference type="PANTHER" id="PTHR37296">
    <property type="entry name" value="CONSERVED VIRULENCE FACTOR B"/>
    <property type="match status" value="1"/>
</dbReference>
<dbReference type="PIRSF" id="PIRSF012524">
    <property type="entry name" value="YitL_S1"/>
    <property type="match status" value="1"/>
</dbReference>
<evidence type="ECO:0000259" key="3">
    <source>
        <dbReference type="Pfam" id="PF17783"/>
    </source>
</evidence>
<dbReference type="InterPro" id="IPR036388">
    <property type="entry name" value="WH-like_DNA-bd_sf"/>
</dbReference>
<accession>A0A0W1A5Z1</accession>
<name>A0A0W1A5Z1_9GAMM</name>
<dbReference type="InterPro" id="IPR014464">
    <property type="entry name" value="CvfB_fam"/>
</dbReference>
<comment type="similarity">
    <text evidence="1">Belongs to the CvfB family.</text>
</comment>
<dbReference type="Pfam" id="PF17783">
    <property type="entry name" value="WHD_CvfB"/>
    <property type="match status" value="1"/>
</dbReference>
<evidence type="ECO:0000256" key="1">
    <source>
        <dbReference type="PIRNR" id="PIRNR012524"/>
    </source>
</evidence>
<dbReference type="Gene3D" id="2.40.50.140">
    <property type="entry name" value="Nucleic acid-binding proteins"/>
    <property type="match status" value="1"/>
</dbReference>
<keyword evidence="5" id="KW-1185">Reference proteome</keyword>
<dbReference type="STRING" id="45076.Lwor_1951"/>
<dbReference type="EMBL" id="LNZC01000027">
    <property type="protein sequence ID" value="KTD76726.1"/>
    <property type="molecule type" value="Genomic_DNA"/>
</dbReference>
<feature type="domain" description="Conserved virulence factor B first S1" evidence="2">
    <location>
        <begin position="36"/>
        <end position="96"/>
    </location>
</feature>
<evidence type="ECO:0000313" key="5">
    <source>
        <dbReference type="Proteomes" id="UP000054662"/>
    </source>
</evidence>
<gene>
    <name evidence="4" type="ORF">Lwor_1951</name>
</gene>
<organism evidence="4 5">
    <name type="scientific">Legionella worsleiensis</name>
    <dbReference type="NCBI Taxonomy" id="45076"/>
    <lineage>
        <taxon>Bacteria</taxon>
        <taxon>Pseudomonadati</taxon>
        <taxon>Pseudomonadota</taxon>
        <taxon>Gammaproteobacteria</taxon>
        <taxon>Legionellales</taxon>
        <taxon>Legionellaceae</taxon>
        <taxon>Legionella</taxon>
    </lineage>
</organism>
<dbReference type="InterPro" id="IPR012340">
    <property type="entry name" value="NA-bd_OB-fold"/>
</dbReference>
<dbReference type="InterPro" id="IPR040764">
    <property type="entry name" value="CvfB_WH"/>
</dbReference>
<sequence length="314" mass="35433">MMMLVSRLTDVFFSANKVACGKLGANDKSESHMIKVGQFNKLKVVKEVPFGLYLEGKEWGDILLPNKFVPEGAKIGDLLDVFVYFDSDDKIIATTQRPRVQLGHCAFLKVIDVNRVGAFLDWGLDKDLLVPVPEQQKPMEQGKSYIVCVKLDNKGRIIASSKLDHFLDKTPLNVQRGDEVSLLLAERTDLGNKVIINNSHWGLIHKADIFQPLNYGRRMTGYIKTVRDDGKVDVVLRKLGHNNILDLATRILDQLQQKDGFLPIHDKSSAEEIMRTFGDSKKSFKSAIGQLYKEGIIQIEDNGIRLRNKTANKR</sequence>
<feature type="domain" description="Conserved virulence factor B-like winged helix" evidence="3">
    <location>
        <begin position="250"/>
        <end position="306"/>
    </location>
</feature>
<reference evidence="4 5" key="1">
    <citation type="submission" date="2015-11" db="EMBL/GenBank/DDBJ databases">
        <title>Genomic analysis of 38 Legionella species identifies large and diverse effector repertoires.</title>
        <authorList>
            <person name="Burstein D."/>
            <person name="Amaro F."/>
            <person name="Zusman T."/>
            <person name="Lifshitz Z."/>
            <person name="Cohen O."/>
            <person name="Gilbert J.A."/>
            <person name="Pupko T."/>
            <person name="Shuman H.A."/>
            <person name="Segal G."/>
        </authorList>
    </citation>
    <scope>NUCLEOTIDE SEQUENCE [LARGE SCALE GENOMIC DNA]</scope>
    <source>
        <strain evidence="4 5">ATCC 49508</strain>
    </source>
</reference>